<name>A0A9D2AZI6_9SPHI</name>
<dbReference type="AlphaFoldDB" id="A0A9D2AZI6"/>
<comment type="caution">
    <text evidence="2">The sequence shown here is derived from an EMBL/GenBank/DDBJ whole genome shotgun (WGS) entry which is preliminary data.</text>
</comment>
<reference evidence="2" key="1">
    <citation type="journal article" date="2021" name="PeerJ">
        <title>Extensive microbial diversity within the chicken gut microbiome revealed by metagenomics and culture.</title>
        <authorList>
            <person name="Gilroy R."/>
            <person name="Ravi A."/>
            <person name="Getino M."/>
            <person name="Pursley I."/>
            <person name="Horton D.L."/>
            <person name="Alikhan N.F."/>
            <person name="Baker D."/>
            <person name="Gharbi K."/>
            <person name="Hall N."/>
            <person name="Watson M."/>
            <person name="Adriaenssens E.M."/>
            <person name="Foster-Nyarko E."/>
            <person name="Jarju S."/>
            <person name="Secka A."/>
            <person name="Antonio M."/>
            <person name="Oren A."/>
            <person name="Chaudhuri R.R."/>
            <person name="La Ragione R."/>
            <person name="Hildebrand F."/>
            <person name="Pallen M.J."/>
        </authorList>
    </citation>
    <scope>NUCLEOTIDE SEQUENCE</scope>
    <source>
        <strain evidence="2">1719</strain>
    </source>
</reference>
<keyword evidence="1" id="KW-0812">Transmembrane</keyword>
<organism evidence="2 3">
    <name type="scientific">Candidatus Sphingobacterium stercoripullorum</name>
    <dbReference type="NCBI Taxonomy" id="2838759"/>
    <lineage>
        <taxon>Bacteria</taxon>
        <taxon>Pseudomonadati</taxon>
        <taxon>Bacteroidota</taxon>
        <taxon>Sphingobacteriia</taxon>
        <taxon>Sphingobacteriales</taxon>
        <taxon>Sphingobacteriaceae</taxon>
        <taxon>Sphingobacterium</taxon>
    </lineage>
</organism>
<evidence type="ECO:0000313" key="3">
    <source>
        <dbReference type="Proteomes" id="UP000824156"/>
    </source>
</evidence>
<sequence>MREENTYRHEESGSWKLPAEFTGNPFSTPENYFDTLKKNILHQVAVENKVGIEESFTQPEAGFFEQQKSQILNQIALEDNHEQADLAGFTREPEGYFEEATERLSDWIALQEHAEAAEKSPWIMPEGYFSAAQKNITRKIASSSDEQPVVKKTKVLSLSPRFMQYMAAACLLFALSIGALYWNTTSEFNYNAEYSLSDIPEDELINYLIQSSDNDDIYYMSQFIESADDHSDHDHAPGVGCLIDDEILEDYINFVQ</sequence>
<keyword evidence="1" id="KW-0472">Membrane</keyword>
<keyword evidence="1" id="KW-1133">Transmembrane helix</keyword>
<evidence type="ECO:0000313" key="2">
    <source>
        <dbReference type="EMBL" id="HIX55643.1"/>
    </source>
</evidence>
<proteinExistence type="predicted"/>
<dbReference type="EMBL" id="DXEZ01000325">
    <property type="protein sequence ID" value="HIX55643.1"/>
    <property type="molecule type" value="Genomic_DNA"/>
</dbReference>
<reference evidence="2" key="2">
    <citation type="submission" date="2021-04" db="EMBL/GenBank/DDBJ databases">
        <authorList>
            <person name="Gilroy R."/>
        </authorList>
    </citation>
    <scope>NUCLEOTIDE SEQUENCE</scope>
    <source>
        <strain evidence="2">1719</strain>
    </source>
</reference>
<gene>
    <name evidence="2" type="ORF">H9853_11535</name>
</gene>
<dbReference type="Proteomes" id="UP000824156">
    <property type="component" value="Unassembled WGS sequence"/>
</dbReference>
<accession>A0A9D2AZI6</accession>
<protein>
    <submittedName>
        <fullName evidence="2">Uncharacterized protein</fullName>
    </submittedName>
</protein>
<feature type="transmembrane region" description="Helical" evidence="1">
    <location>
        <begin position="162"/>
        <end position="182"/>
    </location>
</feature>
<evidence type="ECO:0000256" key="1">
    <source>
        <dbReference type="SAM" id="Phobius"/>
    </source>
</evidence>